<protein>
    <recommendedName>
        <fullName evidence="4">dTTP/UTP pyrophosphatase</fullName>
        <shortName evidence="4">dTTPase/UTPase</shortName>
        <ecNumber evidence="4">3.6.1.9</ecNumber>
    </recommendedName>
    <alternativeName>
        <fullName evidence="4">Nucleoside triphosphate pyrophosphatase</fullName>
    </alternativeName>
    <alternativeName>
        <fullName evidence="4">Nucleotide pyrophosphatase</fullName>
        <shortName evidence="4">Nucleotide PPase</shortName>
    </alternativeName>
</protein>
<keyword evidence="2 4" id="KW-0378">Hydrolase</keyword>
<reference evidence="5 6" key="1">
    <citation type="submission" date="2020-03" db="EMBL/GenBank/DDBJ databases">
        <title>Complete genome sequence of Shewanella sp.</title>
        <authorList>
            <person name="Kim Y.-S."/>
            <person name="Kim S.-J."/>
            <person name="Jung H.-K."/>
            <person name="Kim K.-H."/>
        </authorList>
    </citation>
    <scope>NUCLEOTIDE SEQUENCE [LARGE SCALE GENOMIC DNA]</scope>
    <source>
        <strain evidence="5 6">PN3F2</strain>
    </source>
</reference>
<keyword evidence="6" id="KW-1185">Reference proteome</keyword>
<dbReference type="InterPro" id="IPR003697">
    <property type="entry name" value="Maf-like"/>
</dbReference>
<name>A0A6G9QHM3_9GAMM</name>
<dbReference type="Pfam" id="PF02545">
    <property type="entry name" value="Maf"/>
    <property type="match status" value="1"/>
</dbReference>
<evidence type="ECO:0000313" key="5">
    <source>
        <dbReference type="EMBL" id="QIR13379.1"/>
    </source>
</evidence>
<dbReference type="InterPro" id="IPR029001">
    <property type="entry name" value="ITPase-like_fam"/>
</dbReference>
<comment type="caution">
    <text evidence="4">Lacks conserved residue(s) required for the propagation of feature annotation.</text>
</comment>
<proteinExistence type="inferred from homology"/>
<evidence type="ECO:0000256" key="4">
    <source>
        <dbReference type="HAMAP-Rule" id="MF_00528"/>
    </source>
</evidence>
<dbReference type="Proteomes" id="UP000502608">
    <property type="component" value="Chromosome"/>
</dbReference>
<feature type="active site" description="Proton acceptor" evidence="4">
    <location>
        <position position="76"/>
    </location>
</feature>
<feature type="site" description="Important for substrate specificity" evidence="4">
    <location>
        <position position="77"/>
    </location>
</feature>
<dbReference type="RefSeq" id="WP_167675055.1">
    <property type="nucleotide sequence ID" value="NZ_CP050313.1"/>
</dbReference>
<comment type="similarity">
    <text evidence="4">Belongs to the Maf family. YhdE subfamily.</text>
</comment>
<organism evidence="5 6">
    <name type="scientific">Shewanella aestuarii</name>
    <dbReference type="NCBI Taxonomy" id="1028752"/>
    <lineage>
        <taxon>Bacteria</taxon>
        <taxon>Pseudomonadati</taxon>
        <taxon>Pseudomonadota</taxon>
        <taxon>Gammaproteobacteria</taxon>
        <taxon>Alteromonadales</taxon>
        <taxon>Shewanellaceae</taxon>
        <taxon>Shewanella</taxon>
    </lineage>
</organism>
<dbReference type="Gene3D" id="3.90.950.10">
    <property type="match status" value="1"/>
</dbReference>
<evidence type="ECO:0000256" key="1">
    <source>
        <dbReference type="ARBA" id="ARBA00001968"/>
    </source>
</evidence>
<dbReference type="KEGG" id="saes:HBH39_01780"/>
<dbReference type="SUPFAM" id="SSF52972">
    <property type="entry name" value="ITPase-like"/>
    <property type="match status" value="1"/>
</dbReference>
<dbReference type="CDD" id="cd00555">
    <property type="entry name" value="Maf"/>
    <property type="match status" value="1"/>
</dbReference>
<dbReference type="PIRSF" id="PIRSF006305">
    <property type="entry name" value="Maf"/>
    <property type="match status" value="1"/>
</dbReference>
<sequence length="192" mass="20553">MTWVLASTSPRRKQLFAQAGFATAGFEFEQVAPDIDETPLTNEDAADYVVRLALEKAQAGLALSQAFSHPKVLGSDTSVVLNGVILGKPQDAQDAMRILRQLSGNTHQVMTAVAITDGHQSFTRLCITDVTFCALTDADISAYIATQEPLDKAGAYGIQAIGGCFVESIQGSYSAVVGLPLVQTRQLMQLFE</sequence>
<gene>
    <name evidence="5" type="ORF">HBH39_01780</name>
</gene>
<keyword evidence="4" id="KW-0963">Cytoplasm</keyword>
<dbReference type="AlphaFoldDB" id="A0A6G9QHM3"/>
<dbReference type="HAMAP" id="MF_00528">
    <property type="entry name" value="Maf"/>
    <property type="match status" value="1"/>
</dbReference>
<evidence type="ECO:0000313" key="6">
    <source>
        <dbReference type="Proteomes" id="UP000502608"/>
    </source>
</evidence>
<comment type="catalytic activity">
    <reaction evidence="4">
        <text>UTP + H2O = UMP + diphosphate + H(+)</text>
        <dbReference type="Rhea" id="RHEA:29395"/>
        <dbReference type="ChEBI" id="CHEBI:15377"/>
        <dbReference type="ChEBI" id="CHEBI:15378"/>
        <dbReference type="ChEBI" id="CHEBI:33019"/>
        <dbReference type="ChEBI" id="CHEBI:46398"/>
        <dbReference type="ChEBI" id="CHEBI:57865"/>
        <dbReference type="EC" id="3.6.1.9"/>
    </reaction>
</comment>
<dbReference type="NCBIfam" id="TIGR00172">
    <property type="entry name" value="maf"/>
    <property type="match status" value="1"/>
</dbReference>
<dbReference type="GO" id="GO:0047429">
    <property type="term" value="F:nucleoside triphosphate diphosphatase activity"/>
    <property type="evidence" value="ECO:0007669"/>
    <property type="project" value="UniProtKB-EC"/>
</dbReference>
<comment type="function">
    <text evidence="4">Nucleoside triphosphate pyrophosphatase that hydrolyzes dTTP and UTP. May have a dual role in cell division arrest and in preventing the incorporation of modified nucleotides into cellular nucleic acids.</text>
</comment>
<evidence type="ECO:0000256" key="3">
    <source>
        <dbReference type="ARBA" id="ARBA00023080"/>
    </source>
</evidence>
<dbReference type="GO" id="GO:0005737">
    <property type="term" value="C:cytoplasm"/>
    <property type="evidence" value="ECO:0007669"/>
    <property type="project" value="UniProtKB-SubCell"/>
</dbReference>
<evidence type="ECO:0000256" key="2">
    <source>
        <dbReference type="ARBA" id="ARBA00022801"/>
    </source>
</evidence>
<comment type="subcellular location">
    <subcellularLocation>
        <location evidence="4">Cytoplasm</location>
    </subcellularLocation>
</comment>
<dbReference type="EC" id="3.6.1.9" evidence="4"/>
<dbReference type="PANTHER" id="PTHR43213:SF5">
    <property type="entry name" value="BIFUNCTIONAL DTTP_UTP PYROPHOSPHATASE_METHYLTRANSFERASE PROTEIN-RELATED"/>
    <property type="match status" value="1"/>
</dbReference>
<feature type="site" description="Important for substrate specificity" evidence="4">
    <location>
        <position position="159"/>
    </location>
</feature>
<keyword evidence="3 4" id="KW-0546">Nucleotide metabolism</keyword>
<comment type="cofactor">
    <cofactor evidence="1 4">
        <name>a divalent metal cation</name>
        <dbReference type="ChEBI" id="CHEBI:60240"/>
    </cofactor>
</comment>
<feature type="site" description="Important for substrate specificity" evidence="4">
    <location>
        <position position="11"/>
    </location>
</feature>
<dbReference type="EMBL" id="CP050313">
    <property type="protein sequence ID" value="QIR13379.1"/>
    <property type="molecule type" value="Genomic_DNA"/>
</dbReference>
<comment type="catalytic activity">
    <reaction evidence="4">
        <text>dTTP + H2O = dTMP + diphosphate + H(+)</text>
        <dbReference type="Rhea" id="RHEA:28534"/>
        <dbReference type="ChEBI" id="CHEBI:15377"/>
        <dbReference type="ChEBI" id="CHEBI:15378"/>
        <dbReference type="ChEBI" id="CHEBI:33019"/>
        <dbReference type="ChEBI" id="CHEBI:37568"/>
        <dbReference type="ChEBI" id="CHEBI:63528"/>
        <dbReference type="EC" id="3.6.1.9"/>
    </reaction>
</comment>
<dbReference type="GO" id="GO:0009117">
    <property type="term" value="P:nucleotide metabolic process"/>
    <property type="evidence" value="ECO:0007669"/>
    <property type="project" value="UniProtKB-KW"/>
</dbReference>
<dbReference type="PANTHER" id="PTHR43213">
    <property type="entry name" value="BIFUNCTIONAL DTTP/UTP PYROPHOSPHATASE/METHYLTRANSFERASE PROTEIN-RELATED"/>
    <property type="match status" value="1"/>
</dbReference>
<accession>A0A6G9QHM3</accession>